<reference evidence="2" key="1">
    <citation type="submission" date="2013-11" db="EMBL/GenBank/DDBJ databases">
        <title>Draft genome sequence and annotation of the entomopathogenic bacteria, Xenorhabdus cabanillasi strain JM26 and Xenorhabdus szentirmai strain DSM 16338.</title>
        <authorList>
            <person name="Gualtieri M."/>
            <person name="Ogier J.C."/>
            <person name="Pages S."/>
            <person name="Givaudan A."/>
            <person name="Gaudriault S."/>
        </authorList>
    </citation>
    <scope>NUCLEOTIDE SEQUENCE [LARGE SCALE GENOMIC DNA]</scope>
    <source>
        <strain evidence="2">DSM 16338</strain>
    </source>
</reference>
<evidence type="ECO:0000313" key="3">
    <source>
        <dbReference type="Proteomes" id="UP000019202"/>
    </source>
</evidence>
<keyword evidence="1" id="KW-0472">Membrane</keyword>
<evidence type="ECO:0000256" key="1">
    <source>
        <dbReference type="SAM" id="Phobius"/>
    </source>
</evidence>
<dbReference type="AlphaFoldDB" id="W1J1W8"/>
<sequence>MVIIDMWFSLLTYLYLMFLDVIRTGIIKPKFQCEIITLE</sequence>
<comment type="caution">
    <text evidence="2">The sequence shown here is derived from an EMBL/GenBank/DDBJ whole genome shotgun (WGS) entry which is preliminary data.</text>
</comment>
<accession>W1J1W8</accession>
<evidence type="ECO:0000313" key="2">
    <source>
        <dbReference type="EMBL" id="CDL83871.1"/>
    </source>
</evidence>
<dbReference type="Proteomes" id="UP000019202">
    <property type="component" value="Unassembled WGS sequence"/>
</dbReference>
<organism evidence="2 3">
    <name type="scientific">Xenorhabdus szentirmaii DSM 16338</name>
    <dbReference type="NCBI Taxonomy" id="1427518"/>
    <lineage>
        <taxon>Bacteria</taxon>
        <taxon>Pseudomonadati</taxon>
        <taxon>Pseudomonadota</taxon>
        <taxon>Gammaproteobacteria</taxon>
        <taxon>Enterobacterales</taxon>
        <taxon>Morganellaceae</taxon>
        <taxon>Xenorhabdus</taxon>
    </lineage>
</organism>
<keyword evidence="1" id="KW-0812">Transmembrane</keyword>
<keyword evidence="1" id="KW-1133">Transmembrane helix</keyword>
<dbReference type="EMBL" id="CBXF010000097">
    <property type="protein sequence ID" value="CDL83871.1"/>
    <property type="molecule type" value="Genomic_DNA"/>
</dbReference>
<name>W1J1W8_9GAMM</name>
<keyword evidence="3" id="KW-1185">Reference proteome</keyword>
<proteinExistence type="predicted"/>
<dbReference type="STRING" id="1427518.XSR1_380034"/>
<protein>
    <submittedName>
        <fullName evidence="2">Uncharacterized protein</fullName>
    </submittedName>
</protein>
<gene>
    <name evidence="2" type="ORF">XSR1_380034</name>
</gene>
<feature type="transmembrane region" description="Helical" evidence="1">
    <location>
        <begin position="6"/>
        <end position="22"/>
    </location>
</feature>